<evidence type="ECO:0000256" key="3">
    <source>
        <dbReference type="ARBA" id="ARBA00023002"/>
    </source>
</evidence>
<dbReference type="InterPro" id="IPR036291">
    <property type="entry name" value="NAD(P)-bd_dom_sf"/>
</dbReference>
<dbReference type="InterPro" id="IPR052178">
    <property type="entry name" value="Sec_Metab_Biosynth_SDR"/>
</dbReference>
<dbReference type="CDD" id="cd05233">
    <property type="entry name" value="SDR_c"/>
    <property type="match status" value="1"/>
</dbReference>
<gene>
    <name evidence="5" type="ORF">AMS68_005139</name>
</gene>
<evidence type="ECO:0000256" key="2">
    <source>
        <dbReference type="ARBA" id="ARBA00022857"/>
    </source>
</evidence>
<name>A0A6H0XXX6_9PEZI</name>
<evidence type="ECO:0000256" key="4">
    <source>
        <dbReference type="RuleBase" id="RU000363"/>
    </source>
</evidence>
<dbReference type="GO" id="GO:0016491">
    <property type="term" value="F:oxidoreductase activity"/>
    <property type="evidence" value="ECO:0007669"/>
    <property type="project" value="UniProtKB-KW"/>
</dbReference>
<proteinExistence type="inferred from homology"/>
<dbReference type="Gene3D" id="3.40.50.720">
    <property type="entry name" value="NAD(P)-binding Rossmann-like Domain"/>
    <property type="match status" value="1"/>
</dbReference>
<dbReference type="EMBL" id="CP051141">
    <property type="protein sequence ID" value="QIW99621.1"/>
    <property type="molecule type" value="Genomic_DNA"/>
</dbReference>
<dbReference type="InterPro" id="IPR002347">
    <property type="entry name" value="SDR_fam"/>
</dbReference>
<keyword evidence="2" id="KW-0521">NADP</keyword>
<dbReference type="Proteomes" id="UP000503462">
    <property type="component" value="Chromosome 3"/>
</dbReference>
<organism evidence="5 6">
    <name type="scientific">Peltaster fructicola</name>
    <dbReference type="NCBI Taxonomy" id="286661"/>
    <lineage>
        <taxon>Eukaryota</taxon>
        <taxon>Fungi</taxon>
        <taxon>Dikarya</taxon>
        <taxon>Ascomycota</taxon>
        <taxon>Pezizomycotina</taxon>
        <taxon>Dothideomycetes</taxon>
        <taxon>Dothideomycetes incertae sedis</taxon>
        <taxon>Peltaster</taxon>
    </lineage>
</organism>
<dbReference type="PRINTS" id="PR00080">
    <property type="entry name" value="SDRFAMILY"/>
</dbReference>
<dbReference type="SUPFAM" id="SSF51735">
    <property type="entry name" value="NAD(P)-binding Rossmann-fold domains"/>
    <property type="match status" value="1"/>
</dbReference>
<dbReference type="PRINTS" id="PR00081">
    <property type="entry name" value="GDHRDH"/>
</dbReference>
<keyword evidence="3" id="KW-0560">Oxidoreductase</keyword>
<protein>
    <submittedName>
        <fullName evidence="5">Uncharacterized protein</fullName>
    </submittedName>
</protein>
<dbReference type="InterPro" id="IPR020904">
    <property type="entry name" value="Sc_DH/Rdtase_CS"/>
</dbReference>
<dbReference type="PROSITE" id="PS00061">
    <property type="entry name" value="ADH_SHORT"/>
    <property type="match status" value="1"/>
</dbReference>
<evidence type="ECO:0000313" key="5">
    <source>
        <dbReference type="EMBL" id="QIW99621.1"/>
    </source>
</evidence>
<dbReference type="PANTHER" id="PTHR43618">
    <property type="entry name" value="7-ALPHA-HYDROXYSTEROID DEHYDROGENASE"/>
    <property type="match status" value="1"/>
</dbReference>
<keyword evidence="6" id="KW-1185">Reference proteome</keyword>
<dbReference type="AlphaFoldDB" id="A0A6H0XXX6"/>
<dbReference type="OrthoDB" id="2898618at2759"/>
<accession>A0A6H0XXX6</accession>
<dbReference type="PANTHER" id="PTHR43618:SF18">
    <property type="entry name" value="SHORT CHAIN DEHYDROGENASE_REDUCTASE FAMILY (AFU_ORTHOLOGUE AFUA_5G12480)"/>
    <property type="match status" value="1"/>
</dbReference>
<reference evidence="5 6" key="1">
    <citation type="journal article" date="2016" name="Sci. Rep.">
        <title>Peltaster fructicola genome reveals evolution from an invasive phytopathogen to an ectophytic parasite.</title>
        <authorList>
            <person name="Xu C."/>
            <person name="Chen H."/>
            <person name="Gleason M.L."/>
            <person name="Xu J.R."/>
            <person name="Liu H."/>
            <person name="Zhang R."/>
            <person name="Sun G."/>
        </authorList>
    </citation>
    <scope>NUCLEOTIDE SEQUENCE [LARGE SCALE GENOMIC DNA]</scope>
    <source>
        <strain evidence="5 6">LNHT1506</strain>
    </source>
</reference>
<sequence length="374" mass="39824">MTRFLNNVGHEVDNCILGARASGTSNAKALASSPAFPVQDTINTPVTIRLFGPSNHVFASTRLSSRPDPNIPGFDCGDSSDDMATHYSPSSLNDVSGLVVVVTGGGTGIGAIMAKTLEANGAKKVYITGRREDRLQEVAKQAQHGNIVPLQASVTSHDDLQRIVDHITNDIGHIDLLVNNAGMTTWDASGQRPKPTVESSAAEVRDYYFNYRPAKVWTDCLETNVAAVFTTSMAFLELLDAGNKKRDKSLPTSQIISVGSVGGMNRATDSFVYNASKAAVHHLMKNLGATFIPFNIRTNVIAPGWFPSEMTAPISKAYEGTKGVMPKSMVPQERMGTSEEMAGTILYLAGKAGGYCNGSVMLIDGGFLANHAGP</sequence>
<evidence type="ECO:0000313" key="6">
    <source>
        <dbReference type="Proteomes" id="UP000503462"/>
    </source>
</evidence>
<evidence type="ECO:0000256" key="1">
    <source>
        <dbReference type="ARBA" id="ARBA00006484"/>
    </source>
</evidence>
<comment type="similarity">
    <text evidence="1 4">Belongs to the short-chain dehydrogenases/reductases (SDR) family.</text>
</comment>
<dbReference type="Pfam" id="PF00106">
    <property type="entry name" value="adh_short"/>
    <property type="match status" value="1"/>
</dbReference>